<feature type="binding site" evidence="6">
    <location>
        <position position="128"/>
    </location>
    <ligand>
        <name>S-adenosyl-L-methionine</name>
        <dbReference type="ChEBI" id="CHEBI:59789"/>
    </ligand>
</feature>
<feature type="binding site" evidence="6">
    <location>
        <position position="99"/>
    </location>
    <ligand>
        <name>S-adenosyl-L-methionine</name>
        <dbReference type="ChEBI" id="CHEBI:59789"/>
    </ligand>
</feature>
<dbReference type="HAMAP" id="MF_01885">
    <property type="entry name" value="tRNA_methyltr_TrmL"/>
    <property type="match status" value="1"/>
</dbReference>
<dbReference type="CDD" id="cd18094">
    <property type="entry name" value="SpoU-like_TrmL"/>
    <property type="match status" value="1"/>
</dbReference>
<keyword evidence="5 6" id="KW-0819">tRNA processing</keyword>
<dbReference type="Proteomes" id="UP001239167">
    <property type="component" value="Unassembled WGS sequence"/>
</dbReference>
<evidence type="ECO:0000313" key="8">
    <source>
        <dbReference type="EMBL" id="MDQ0203664.1"/>
    </source>
</evidence>
<sequence length="161" mass="18034">MHIVLIEPQIPPNTGNIARLCAATGCELHLVEPLGFSTDDKHLKRAGLDYWHLLKIHYHKNFGEVLSLYPSSSYHYLSTKAPGTYTDAAYGKDDMLVFGREDAGIPEAILKDHLDCCVRIPMIAEARSLNLSNSVSIVVYEALRQQSFTALKKSSDYLRKI</sequence>
<feature type="binding site" evidence="6">
    <location>
        <position position="77"/>
    </location>
    <ligand>
        <name>S-adenosyl-L-methionine</name>
        <dbReference type="ChEBI" id="CHEBI:59789"/>
    </ligand>
</feature>
<reference evidence="8 9" key="1">
    <citation type="submission" date="2023-07" db="EMBL/GenBank/DDBJ databases">
        <title>Genomic Encyclopedia of Type Strains, Phase IV (KMG-IV): sequencing the most valuable type-strain genomes for metagenomic binning, comparative biology and taxonomic classification.</title>
        <authorList>
            <person name="Goeker M."/>
        </authorList>
    </citation>
    <scope>NUCLEOTIDE SEQUENCE [LARGE SCALE GENOMIC DNA]</scope>
    <source>
        <strain evidence="8 9">DSM 16980</strain>
    </source>
</reference>
<evidence type="ECO:0000256" key="3">
    <source>
        <dbReference type="ARBA" id="ARBA00022679"/>
    </source>
</evidence>
<dbReference type="InterPro" id="IPR029026">
    <property type="entry name" value="tRNA_m1G_MTases_N"/>
</dbReference>
<evidence type="ECO:0000256" key="6">
    <source>
        <dbReference type="HAMAP-Rule" id="MF_01885"/>
    </source>
</evidence>
<name>A0ABT9Y7G5_9FIRM</name>
<comment type="catalytic activity">
    <reaction evidence="6">
        <text>cytidine(34) in tRNA + S-adenosyl-L-methionine = 2'-O-methylcytidine(34) in tRNA + S-adenosyl-L-homocysteine + H(+)</text>
        <dbReference type="Rhea" id="RHEA:43084"/>
        <dbReference type="Rhea" id="RHEA-COMP:10331"/>
        <dbReference type="Rhea" id="RHEA-COMP:10332"/>
        <dbReference type="ChEBI" id="CHEBI:15378"/>
        <dbReference type="ChEBI" id="CHEBI:57856"/>
        <dbReference type="ChEBI" id="CHEBI:59789"/>
        <dbReference type="ChEBI" id="CHEBI:74495"/>
        <dbReference type="ChEBI" id="CHEBI:82748"/>
        <dbReference type="EC" id="2.1.1.207"/>
    </reaction>
</comment>
<comment type="subcellular location">
    <subcellularLocation>
        <location evidence="6">Cytoplasm</location>
    </subcellularLocation>
</comment>
<dbReference type="GO" id="GO:0008168">
    <property type="term" value="F:methyltransferase activity"/>
    <property type="evidence" value="ECO:0007669"/>
    <property type="project" value="UniProtKB-KW"/>
</dbReference>
<feature type="domain" description="tRNA/rRNA methyltransferase SpoU type" evidence="7">
    <location>
        <begin position="1"/>
        <end position="140"/>
    </location>
</feature>
<keyword evidence="4 6" id="KW-0949">S-adenosyl-L-methionine</keyword>
<dbReference type="RefSeq" id="WP_196603198.1">
    <property type="nucleotide sequence ID" value="NZ_CP116940.1"/>
</dbReference>
<keyword evidence="9" id="KW-1185">Reference proteome</keyword>
<comment type="caution">
    <text evidence="8">The sequence shown here is derived from an EMBL/GenBank/DDBJ whole genome shotgun (WGS) entry which is preliminary data.</text>
</comment>
<dbReference type="InterPro" id="IPR016914">
    <property type="entry name" value="TrmL"/>
</dbReference>
<gene>
    <name evidence="8" type="ORF">J2S01_001381</name>
</gene>
<evidence type="ECO:0000256" key="1">
    <source>
        <dbReference type="ARBA" id="ARBA00022490"/>
    </source>
</evidence>
<feature type="binding site" evidence="6">
    <location>
        <position position="120"/>
    </location>
    <ligand>
        <name>S-adenosyl-L-methionine</name>
        <dbReference type="ChEBI" id="CHEBI:59789"/>
    </ligand>
</feature>
<dbReference type="PANTHER" id="PTHR42971">
    <property type="entry name" value="TRNA (CYTIDINE(34)-2'-O)-METHYLTRANSFERASE"/>
    <property type="match status" value="1"/>
</dbReference>
<comment type="similarity">
    <text evidence="6">Belongs to the class IV-like SAM-binding methyltransferase superfamily. RNA methyltransferase TrmH family. TrmL subfamily.</text>
</comment>
<dbReference type="InterPro" id="IPR029028">
    <property type="entry name" value="Alpha/beta_knot_MTases"/>
</dbReference>
<evidence type="ECO:0000256" key="5">
    <source>
        <dbReference type="ARBA" id="ARBA00022694"/>
    </source>
</evidence>
<dbReference type="PIRSF" id="PIRSF029256">
    <property type="entry name" value="SpoU_TrmH_prd"/>
    <property type="match status" value="1"/>
</dbReference>
<evidence type="ECO:0000256" key="2">
    <source>
        <dbReference type="ARBA" id="ARBA00022603"/>
    </source>
</evidence>
<evidence type="ECO:0000256" key="4">
    <source>
        <dbReference type="ARBA" id="ARBA00022691"/>
    </source>
</evidence>
<dbReference type="PANTHER" id="PTHR42971:SF1">
    <property type="entry name" value="TRNA (CYTIDINE(34)-2'-O)-METHYLTRANSFERASE"/>
    <property type="match status" value="1"/>
</dbReference>
<keyword evidence="1 6" id="KW-0963">Cytoplasm</keyword>
<dbReference type="Pfam" id="PF00588">
    <property type="entry name" value="SpoU_methylase"/>
    <property type="match status" value="1"/>
</dbReference>
<evidence type="ECO:0000259" key="7">
    <source>
        <dbReference type="Pfam" id="PF00588"/>
    </source>
</evidence>
<dbReference type="InterPro" id="IPR001537">
    <property type="entry name" value="SpoU_MeTrfase"/>
</dbReference>
<organism evidence="8 9">
    <name type="scientific">Pectinatus haikarae</name>
    <dbReference type="NCBI Taxonomy" id="349096"/>
    <lineage>
        <taxon>Bacteria</taxon>
        <taxon>Bacillati</taxon>
        <taxon>Bacillota</taxon>
        <taxon>Negativicutes</taxon>
        <taxon>Selenomonadales</taxon>
        <taxon>Selenomonadaceae</taxon>
        <taxon>Pectinatus</taxon>
    </lineage>
</organism>
<protein>
    <recommendedName>
        <fullName evidence="6">Putative tRNA (cytidine(34)-2'-O)-methyltransferase</fullName>
        <ecNumber evidence="6">2.1.1.207</ecNumber>
    </recommendedName>
    <alternativeName>
        <fullName evidence="6">tRNA (cytidine/uridine-2'-O-)-methyltransferase</fullName>
    </alternativeName>
</protein>
<keyword evidence="3 6" id="KW-0808">Transferase</keyword>
<comment type="function">
    <text evidence="6">Could methylate the ribose at the nucleotide 34 wobble position in tRNA.</text>
</comment>
<accession>A0ABT9Y7G5</accession>
<dbReference type="GO" id="GO:0032259">
    <property type="term" value="P:methylation"/>
    <property type="evidence" value="ECO:0007669"/>
    <property type="project" value="UniProtKB-KW"/>
</dbReference>
<dbReference type="Gene3D" id="3.40.1280.10">
    <property type="match status" value="1"/>
</dbReference>
<dbReference type="SUPFAM" id="SSF75217">
    <property type="entry name" value="alpha/beta knot"/>
    <property type="match status" value="1"/>
</dbReference>
<dbReference type="EMBL" id="JAUSUE010000008">
    <property type="protein sequence ID" value="MDQ0203664.1"/>
    <property type="molecule type" value="Genomic_DNA"/>
</dbReference>
<proteinExistence type="inferred from homology"/>
<evidence type="ECO:0000313" key="9">
    <source>
        <dbReference type="Proteomes" id="UP001239167"/>
    </source>
</evidence>
<keyword evidence="2 6" id="KW-0489">Methyltransferase</keyword>
<dbReference type="EC" id="2.1.1.207" evidence="6"/>
<comment type="catalytic activity">
    <reaction evidence="6">
        <text>5-carboxymethylaminomethyluridine(34) in tRNA(Leu) + S-adenosyl-L-methionine = 5-carboxymethylaminomethyl-2'-O-methyluridine(34) in tRNA(Leu) + S-adenosyl-L-homocysteine + H(+)</text>
        <dbReference type="Rhea" id="RHEA:43088"/>
        <dbReference type="Rhea" id="RHEA-COMP:10333"/>
        <dbReference type="Rhea" id="RHEA-COMP:10334"/>
        <dbReference type="ChEBI" id="CHEBI:15378"/>
        <dbReference type="ChEBI" id="CHEBI:57856"/>
        <dbReference type="ChEBI" id="CHEBI:59789"/>
        <dbReference type="ChEBI" id="CHEBI:74508"/>
        <dbReference type="ChEBI" id="CHEBI:74511"/>
        <dbReference type="EC" id="2.1.1.207"/>
    </reaction>
</comment>